<dbReference type="PANTHER" id="PTHR45956:SF1">
    <property type="entry name" value="PROTEIN RUFY3"/>
    <property type="match status" value="1"/>
</dbReference>
<keyword evidence="1" id="KW-0175">Coiled coil</keyword>
<dbReference type="Pfam" id="PF02759">
    <property type="entry name" value="RUN"/>
    <property type="match status" value="1"/>
</dbReference>
<dbReference type="PROSITE" id="PS50826">
    <property type="entry name" value="RUN"/>
    <property type="match status" value="1"/>
</dbReference>
<dbReference type="Gene3D" id="1.20.58.900">
    <property type="match status" value="1"/>
</dbReference>
<dbReference type="EMBL" id="FR942914">
    <property type="protein sequence ID" value="CDQ99064.1"/>
    <property type="molecule type" value="Genomic_DNA"/>
</dbReference>
<evidence type="ECO:0000313" key="3">
    <source>
        <dbReference type="EMBL" id="CDQ99064.1"/>
    </source>
</evidence>
<dbReference type="SMART" id="SM00593">
    <property type="entry name" value="RUN"/>
    <property type="match status" value="1"/>
</dbReference>
<sequence length="100" mass="10910">MQKKLSDYMKTIINRKDLLSEFYESNALMMEEEGAVIAGLLVGLNVIDANLCMKGEDLDSQVGVIDFSMYLKDGQSSKTAEGCVPLLIPLAPPLTMIALP</sequence>
<dbReference type="Proteomes" id="UP000193380">
    <property type="component" value="Unassembled WGS sequence"/>
</dbReference>
<dbReference type="InterPro" id="IPR004012">
    <property type="entry name" value="Run_dom"/>
</dbReference>
<dbReference type="SUPFAM" id="SSF140741">
    <property type="entry name" value="RUN domain-like"/>
    <property type="match status" value="1"/>
</dbReference>
<reference evidence="3" key="2">
    <citation type="submission" date="2014-03" db="EMBL/GenBank/DDBJ databases">
        <authorList>
            <person name="Genoscope - CEA"/>
        </authorList>
    </citation>
    <scope>NUCLEOTIDE SEQUENCE</scope>
</reference>
<organism evidence="3 4">
    <name type="scientific">Oncorhynchus mykiss</name>
    <name type="common">Rainbow trout</name>
    <name type="synonym">Salmo gairdneri</name>
    <dbReference type="NCBI Taxonomy" id="8022"/>
    <lineage>
        <taxon>Eukaryota</taxon>
        <taxon>Metazoa</taxon>
        <taxon>Chordata</taxon>
        <taxon>Craniata</taxon>
        <taxon>Vertebrata</taxon>
        <taxon>Euteleostomi</taxon>
        <taxon>Actinopterygii</taxon>
        <taxon>Neopterygii</taxon>
        <taxon>Teleostei</taxon>
        <taxon>Protacanthopterygii</taxon>
        <taxon>Salmoniformes</taxon>
        <taxon>Salmonidae</taxon>
        <taxon>Salmoninae</taxon>
        <taxon>Oncorhynchus</taxon>
    </lineage>
</organism>
<name>A0A060ZBI8_ONCMY</name>
<gene>
    <name evidence="3" type="ORF">GSONMT00021872001</name>
</gene>
<dbReference type="GO" id="GO:0050770">
    <property type="term" value="P:regulation of axonogenesis"/>
    <property type="evidence" value="ECO:0007669"/>
    <property type="project" value="TreeGrafter"/>
</dbReference>
<evidence type="ECO:0000313" key="4">
    <source>
        <dbReference type="Proteomes" id="UP000193380"/>
    </source>
</evidence>
<dbReference type="STRING" id="8022.A0A060ZBI8"/>
<evidence type="ECO:0000256" key="1">
    <source>
        <dbReference type="ARBA" id="ARBA00023054"/>
    </source>
</evidence>
<protein>
    <recommendedName>
        <fullName evidence="2">RUN domain-containing protein</fullName>
    </recommendedName>
</protein>
<accession>A0A060ZBI8</accession>
<dbReference type="InterPro" id="IPR037213">
    <property type="entry name" value="Run_dom_sf"/>
</dbReference>
<evidence type="ECO:0000259" key="2">
    <source>
        <dbReference type="PROSITE" id="PS50826"/>
    </source>
</evidence>
<dbReference type="InterPro" id="IPR047335">
    <property type="entry name" value="RUFY1-3"/>
</dbReference>
<dbReference type="PaxDb" id="8022-A0A060ZBI8"/>
<dbReference type="PANTHER" id="PTHR45956">
    <property type="entry name" value="RUN AND FYVE DOMAIN-CONTAINING PROTEIN 2-LIKE PROTEIN"/>
    <property type="match status" value="1"/>
</dbReference>
<reference evidence="3" key="1">
    <citation type="journal article" date="2014" name="Nat. Commun.">
        <title>The rainbow trout genome provides novel insights into evolution after whole-genome duplication in vertebrates.</title>
        <authorList>
            <person name="Berthelot C."/>
            <person name="Brunet F."/>
            <person name="Chalopin D."/>
            <person name="Juanchich A."/>
            <person name="Bernard M."/>
            <person name="Noel B."/>
            <person name="Bento P."/>
            <person name="Da Silva C."/>
            <person name="Labadie K."/>
            <person name="Alberti A."/>
            <person name="Aury J.M."/>
            <person name="Louis A."/>
            <person name="Dehais P."/>
            <person name="Bardou P."/>
            <person name="Montfort J."/>
            <person name="Klopp C."/>
            <person name="Cabau C."/>
            <person name="Gaspin C."/>
            <person name="Thorgaard G.H."/>
            <person name="Boussaha M."/>
            <person name="Quillet E."/>
            <person name="Guyomard R."/>
            <person name="Galiana D."/>
            <person name="Bobe J."/>
            <person name="Volff J.N."/>
            <person name="Genet C."/>
            <person name="Wincker P."/>
            <person name="Jaillon O."/>
            <person name="Roest Crollius H."/>
            <person name="Guiguen Y."/>
        </authorList>
    </citation>
    <scope>NUCLEOTIDE SEQUENCE [LARGE SCALE GENOMIC DNA]</scope>
</reference>
<feature type="domain" description="RUN" evidence="2">
    <location>
        <begin position="1"/>
        <end position="56"/>
    </location>
</feature>
<proteinExistence type="predicted"/>
<dbReference type="GO" id="GO:0005737">
    <property type="term" value="C:cytoplasm"/>
    <property type="evidence" value="ECO:0007669"/>
    <property type="project" value="TreeGrafter"/>
</dbReference>
<dbReference type="AlphaFoldDB" id="A0A060ZBI8"/>